<reference evidence="12" key="1">
    <citation type="submission" date="2018-06" db="EMBL/GenBank/DDBJ databases">
        <authorList>
            <person name="Zhirakovskaya E."/>
        </authorList>
    </citation>
    <scope>NUCLEOTIDE SEQUENCE</scope>
</reference>
<gene>
    <name evidence="12" type="ORF">MNBD_GAMMA01-1947</name>
</gene>
<evidence type="ECO:0000313" key="12">
    <source>
        <dbReference type="EMBL" id="VAW40857.1"/>
    </source>
</evidence>
<dbReference type="EC" id="5.6.2.4" evidence="8"/>
<evidence type="ECO:0000256" key="9">
    <source>
        <dbReference type="ARBA" id="ARBA00048988"/>
    </source>
</evidence>
<dbReference type="InterPro" id="IPR000212">
    <property type="entry name" value="DNA_helicase_UvrD/REP"/>
</dbReference>
<evidence type="ECO:0000256" key="7">
    <source>
        <dbReference type="ARBA" id="ARBA00034617"/>
    </source>
</evidence>
<dbReference type="CDD" id="cd18807">
    <property type="entry name" value="SF1_C_UvrD"/>
    <property type="match status" value="1"/>
</dbReference>
<evidence type="ECO:0000256" key="1">
    <source>
        <dbReference type="ARBA" id="ARBA00009922"/>
    </source>
</evidence>
<name>A0A3B0VQZ2_9ZZZZ</name>
<proteinExistence type="inferred from homology"/>
<dbReference type="GO" id="GO:0005829">
    <property type="term" value="C:cytosol"/>
    <property type="evidence" value="ECO:0007669"/>
    <property type="project" value="TreeGrafter"/>
</dbReference>
<sequence>MLNPQQQSAVTYCDGPLLVLAGAGCGKTRVITEKIAYLIGNKQISHHAIFAITFTNKAAKEMAVRANKMISLPEGERLNISTFHALGMRIIREEIQHTPYRFGFSIFDSSEVHGIIKGLLPQGSNREQVNQIQWQISAWKNQGLIPTNLDTQFMLGKEVYTQYQQRLIDFNALDFDDLILQTLHLLETNAEVRNRWQDKMQYVLVDEYQDTNGSQYRLLQQLVNKHKNIICVGDDDQSIYGWRGAQAENLSILQQDFANLKIIKLEQNYRSTQIILSAAYDVIKHNPHEFEKKLWSDLGAGSLIKIRDFNSPEQEALQLSAEIDYQKILMKTRFADYAVLYRSNHQAKLVEQVFRSNNIPYVISGGRSFFDFAEIKDLMAYIRLLCNPRDNSAFLRIVNVPRRGIGSSSLAKLAQSAEANRMSYFKASGNSDIVSTLPTRTAQKLKQFYHSIKKLQHKVLANINADIIVDELVAEIDYIQWITQTSKDKASKFNRTKLIYDFQKWIRAFSQEKDINLIDATAQITLQTNKDDNNTDDAVQMMTIHAAKGLEFANVFLIGVEEGILPHRNSIEEDTIEEERRLMYVGMTRAMHNLSLSYVKKRKSKFYQDDDNQTGPSRFLDELPQKYISGYGTVTKESKEKQTATKKAHLAALRAMLD</sequence>
<dbReference type="GO" id="GO:0043138">
    <property type="term" value="F:3'-5' DNA helicase activity"/>
    <property type="evidence" value="ECO:0007669"/>
    <property type="project" value="UniProtKB-EC"/>
</dbReference>
<evidence type="ECO:0000256" key="8">
    <source>
        <dbReference type="ARBA" id="ARBA00034808"/>
    </source>
</evidence>
<keyword evidence="2" id="KW-0547">Nucleotide-binding</keyword>
<dbReference type="Pfam" id="PF13361">
    <property type="entry name" value="UvrD_C"/>
    <property type="match status" value="1"/>
</dbReference>
<dbReference type="SUPFAM" id="SSF52540">
    <property type="entry name" value="P-loop containing nucleoside triphosphate hydrolases"/>
    <property type="match status" value="1"/>
</dbReference>
<dbReference type="InterPro" id="IPR014017">
    <property type="entry name" value="DNA_helicase_UvrD-like_C"/>
</dbReference>
<evidence type="ECO:0000259" key="11">
    <source>
        <dbReference type="PROSITE" id="PS51217"/>
    </source>
</evidence>
<feature type="domain" description="UvrD-like helicase ATP-binding" evidence="10">
    <location>
        <begin position="1"/>
        <end position="272"/>
    </location>
</feature>
<dbReference type="AlphaFoldDB" id="A0A3B0VQZ2"/>
<evidence type="ECO:0000256" key="4">
    <source>
        <dbReference type="ARBA" id="ARBA00022806"/>
    </source>
</evidence>
<dbReference type="CDD" id="cd17932">
    <property type="entry name" value="DEXQc_UvrD"/>
    <property type="match status" value="1"/>
</dbReference>
<comment type="catalytic activity">
    <reaction evidence="9">
        <text>ATP + H2O = ADP + phosphate + H(+)</text>
        <dbReference type="Rhea" id="RHEA:13065"/>
        <dbReference type="ChEBI" id="CHEBI:15377"/>
        <dbReference type="ChEBI" id="CHEBI:15378"/>
        <dbReference type="ChEBI" id="CHEBI:30616"/>
        <dbReference type="ChEBI" id="CHEBI:43474"/>
        <dbReference type="ChEBI" id="CHEBI:456216"/>
        <dbReference type="EC" id="5.6.2.4"/>
    </reaction>
</comment>
<dbReference type="Gene3D" id="1.10.486.10">
    <property type="entry name" value="PCRA, domain 4"/>
    <property type="match status" value="1"/>
</dbReference>
<feature type="domain" description="UvrD-like helicase C-terminal" evidence="11">
    <location>
        <begin position="273"/>
        <end position="549"/>
    </location>
</feature>
<evidence type="ECO:0000256" key="3">
    <source>
        <dbReference type="ARBA" id="ARBA00022801"/>
    </source>
</evidence>
<dbReference type="Pfam" id="PF00580">
    <property type="entry name" value="UvrD-helicase"/>
    <property type="match status" value="1"/>
</dbReference>
<evidence type="ECO:0000259" key="10">
    <source>
        <dbReference type="PROSITE" id="PS51198"/>
    </source>
</evidence>
<organism evidence="12">
    <name type="scientific">hydrothermal vent metagenome</name>
    <dbReference type="NCBI Taxonomy" id="652676"/>
    <lineage>
        <taxon>unclassified sequences</taxon>
        <taxon>metagenomes</taxon>
        <taxon>ecological metagenomes</taxon>
    </lineage>
</organism>
<dbReference type="InterPro" id="IPR013986">
    <property type="entry name" value="DExx_box_DNA_helicase_dom_sf"/>
</dbReference>
<dbReference type="Gene3D" id="1.10.10.160">
    <property type="match status" value="1"/>
</dbReference>
<dbReference type="GO" id="GO:0016787">
    <property type="term" value="F:hydrolase activity"/>
    <property type="evidence" value="ECO:0007669"/>
    <property type="project" value="UniProtKB-KW"/>
</dbReference>
<keyword evidence="5" id="KW-0067">ATP-binding</keyword>
<evidence type="ECO:0000256" key="2">
    <source>
        <dbReference type="ARBA" id="ARBA00022741"/>
    </source>
</evidence>
<keyword evidence="4 12" id="KW-0347">Helicase</keyword>
<dbReference type="GO" id="GO:0005524">
    <property type="term" value="F:ATP binding"/>
    <property type="evidence" value="ECO:0007669"/>
    <property type="project" value="UniProtKB-KW"/>
</dbReference>
<evidence type="ECO:0000256" key="5">
    <source>
        <dbReference type="ARBA" id="ARBA00022840"/>
    </source>
</evidence>
<dbReference type="PROSITE" id="PS51198">
    <property type="entry name" value="UVRD_HELICASE_ATP_BIND"/>
    <property type="match status" value="1"/>
</dbReference>
<dbReference type="Gene3D" id="3.40.50.300">
    <property type="entry name" value="P-loop containing nucleotide triphosphate hydrolases"/>
    <property type="match status" value="2"/>
</dbReference>
<comment type="similarity">
    <text evidence="1">Belongs to the helicase family. UvrD subfamily.</text>
</comment>
<dbReference type="EMBL" id="UOEW01000288">
    <property type="protein sequence ID" value="VAW40857.1"/>
    <property type="molecule type" value="Genomic_DNA"/>
</dbReference>
<keyword evidence="6" id="KW-0413">Isomerase</keyword>
<dbReference type="GO" id="GO:0003677">
    <property type="term" value="F:DNA binding"/>
    <property type="evidence" value="ECO:0007669"/>
    <property type="project" value="InterPro"/>
</dbReference>
<dbReference type="PANTHER" id="PTHR11070">
    <property type="entry name" value="UVRD / RECB / PCRA DNA HELICASE FAMILY MEMBER"/>
    <property type="match status" value="1"/>
</dbReference>
<dbReference type="PANTHER" id="PTHR11070:SF64">
    <property type="entry name" value="ATP-DEPENDENT DNA HELICASE REP"/>
    <property type="match status" value="1"/>
</dbReference>
<dbReference type="InterPro" id="IPR027417">
    <property type="entry name" value="P-loop_NTPase"/>
</dbReference>
<evidence type="ECO:0000256" key="6">
    <source>
        <dbReference type="ARBA" id="ARBA00023235"/>
    </source>
</evidence>
<dbReference type="InterPro" id="IPR014016">
    <property type="entry name" value="UvrD-like_ATP-bd"/>
</dbReference>
<accession>A0A3B0VQZ2</accession>
<dbReference type="PROSITE" id="PS51217">
    <property type="entry name" value="UVRD_HELICASE_CTER"/>
    <property type="match status" value="1"/>
</dbReference>
<keyword evidence="3" id="KW-0378">Hydrolase</keyword>
<dbReference type="GO" id="GO:0000725">
    <property type="term" value="P:recombinational repair"/>
    <property type="evidence" value="ECO:0007669"/>
    <property type="project" value="TreeGrafter"/>
</dbReference>
<protein>
    <recommendedName>
        <fullName evidence="8">DNA 3'-5' helicase</fullName>
        <ecNumber evidence="8">5.6.2.4</ecNumber>
    </recommendedName>
</protein>
<comment type="catalytic activity">
    <reaction evidence="7">
        <text>Couples ATP hydrolysis with the unwinding of duplex DNA by translocating in the 3'-5' direction.</text>
        <dbReference type="EC" id="5.6.2.4"/>
    </reaction>
</comment>